<reference evidence="2" key="1">
    <citation type="submission" date="2022-11" db="UniProtKB">
        <authorList>
            <consortium name="WormBaseParasite"/>
        </authorList>
    </citation>
    <scope>IDENTIFICATION</scope>
</reference>
<evidence type="ECO:0000313" key="1">
    <source>
        <dbReference type="Proteomes" id="UP000887564"/>
    </source>
</evidence>
<proteinExistence type="predicted"/>
<dbReference type="WBParaSite" id="PEQ_0000225601-mRNA-1">
    <property type="protein sequence ID" value="PEQ_0000225601-mRNA-1"/>
    <property type="gene ID" value="PEQ_0000225601"/>
</dbReference>
<name>A0A914R716_PAREQ</name>
<keyword evidence="1" id="KW-1185">Reference proteome</keyword>
<organism evidence="1 2">
    <name type="scientific">Parascaris equorum</name>
    <name type="common">Equine roundworm</name>
    <dbReference type="NCBI Taxonomy" id="6256"/>
    <lineage>
        <taxon>Eukaryota</taxon>
        <taxon>Metazoa</taxon>
        <taxon>Ecdysozoa</taxon>
        <taxon>Nematoda</taxon>
        <taxon>Chromadorea</taxon>
        <taxon>Rhabditida</taxon>
        <taxon>Spirurina</taxon>
        <taxon>Ascaridomorpha</taxon>
        <taxon>Ascaridoidea</taxon>
        <taxon>Ascarididae</taxon>
        <taxon>Parascaris</taxon>
    </lineage>
</organism>
<protein>
    <submittedName>
        <fullName evidence="2">Uncharacterized protein</fullName>
    </submittedName>
</protein>
<accession>A0A914R716</accession>
<dbReference type="Proteomes" id="UP000887564">
    <property type="component" value="Unplaced"/>
</dbReference>
<sequence length="46" mass="5151">MRHLKSLFSRGQSSTVVMKVTVPKSSVRQLASRNQNTNGTRAWYAA</sequence>
<evidence type="ECO:0000313" key="2">
    <source>
        <dbReference type="WBParaSite" id="PEQ_0000225601-mRNA-1"/>
    </source>
</evidence>
<dbReference type="AlphaFoldDB" id="A0A914R716"/>